<dbReference type="Proteomes" id="UP000000391">
    <property type="component" value="Chromosome"/>
</dbReference>
<dbReference type="KEGG" id="mev:Metev_0460"/>
<dbReference type="AlphaFoldDB" id="D7E833"/>
<evidence type="ECO:0000313" key="1">
    <source>
        <dbReference type="EMBL" id="ADI73375.1"/>
    </source>
</evidence>
<dbReference type="HOGENOM" id="CLU_1381398_0_0_2"/>
<dbReference type="GeneID" id="9346079"/>
<name>D7E833_METEZ</name>
<gene>
    <name evidence="1" type="ordered locus">Metev_0460</name>
</gene>
<keyword evidence="2" id="KW-1185">Reference proteome</keyword>
<reference evidence="1 2" key="1">
    <citation type="submission" date="2010-06" db="EMBL/GenBank/DDBJ databases">
        <title>Complete sequence chromosome of Methanohalobium evestigatum Z-7303.</title>
        <authorList>
            <consortium name="US DOE Joint Genome Institute"/>
            <person name="Lucas S."/>
            <person name="Copeland A."/>
            <person name="Lapidus A."/>
            <person name="Cheng J.-F."/>
            <person name="Bruce D."/>
            <person name="Goodwin L."/>
            <person name="Pitluck S."/>
            <person name="Saunders E."/>
            <person name="Detter J.C."/>
            <person name="Han C."/>
            <person name="Tapia R."/>
            <person name="Land M."/>
            <person name="Hauser L."/>
            <person name="Kyrpides N."/>
            <person name="Mikhailova N."/>
            <person name="Sieprawska-Lupa M."/>
            <person name="Whitman W.B."/>
            <person name="Anderson I."/>
            <person name="Woyke T."/>
        </authorList>
    </citation>
    <scope>NUCLEOTIDE SEQUENCE [LARGE SCALE GENOMIC DNA]</scope>
    <source>
        <strain evidence="2">ATCC BAA-1072 / DSM 3721 / NBRC 107634 / OCM 161 / Z-7303</strain>
    </source>
</reference>
<dbReference type="OrthoDB" id="375025at2157"/>
<evidence type="ECO:0000313" key="2">
    <source>
        <dbReference type="Proteomes" id="UP000000391"/>
    </source>
</evidence>
<accession>D7E833</accession>
<proteinExistence type="predicted"/>
<organism evidence="1 2">
    <name type="scientific">Methanohalobium evestigatum (strain ATCC BAA-1072 / DSM 3721 / NBRC 107634 / OCM 161 / Z-7303)</name>
    <dbReference type="NCBI Taxonomy" id="644295"/>
    <lineage>
        <taxon>Archaea</taxon>
        <taxon>Methanobacteriati</taxon>
        <taxon>Methanobacteriota</taxon>
        <taxon>Stenosarchaea group</taxon>
        <taxon>Methanomicrobia</taxon>
        <taxon>Methanosarcinales</taxon>
        <taxon>Methanosarcinaceae</taxon>
        <taxon>Methanohalobium</taxon>
    </lineage>
</organism>
<dbReference type="EMBL" id="CP002069">
    <property type="protein sequence ID" value="ADI73375.1"/>
    <property type="molecule type" value="Genomic_DNA"/>
</dbReference>
<sequence>MNHKIELNKDNIIFYKKDRGIDGQEIESKQNISYDVFEKMDWRINVKDIVPNISSSGDIQKITLHISDYETFEKESKNREKIEQKQQDIEKSVIINRDTISWNKYNQILINTAEWLYKKGYLYESKLPIYVSKGKRYLLNSVPKHDYGKDFQAKHKISDNIWLNIHFSARDCKRHAETLMNKLAPSIDYEIRGFDLN</sequence>
<protein>
    <submittedName>
        <fullName evidence="1">Uncharacterized protein</fullName>
    </submittedName>
</protein>
<dbReference type="RefSeq" id="WP_013193943.1">
    <property type="nucleotide sequence ID" value="NC_014253.1"/>
</dbReference>